<name>A0AA36DCD6_9BILA</name>
<feature type="non-terminal residue" evidence="1">
    <location>
        <position position="175"/>
    </location>
</feature>
<dbReference type="Proteomes" id="UP001177023">
    <property type="component" value="Unassembled WGS sequence"/>
</dbReference>
<dbReference type="InterPro" id="IPR016187">
    <property type="entry name" value="CTDL_fold"/>
</dbReference>
<keyword evidence="2" id="KW-1185">Reference proteome</keyword>
<evidence type="ECO:0000313" key="1">
    <source>
        <dbReference type="EMBL" id="CAJ0584096.1"/>
    </source>
</evidence>
<gene>
    <name evidence="1" type="ORF">MSPICULIGERA_LOCUS22158</name>
</gene>
<organism evidence="1 2">
    <name type="scientific">Mesorhabditis spiculigera</name>
    <dbReference type="NCBI Taxonomy" id="96644"/>
    <lineage>
        <taxon>Eukaryota</taxon>
        <taxon>Metazoa</taxon>
        <taxon>Ecdysozoa</taxon>
        <taxon>Nematoda</taxon>
        <taxon>Chromadorea</taxon>
        <taxon>Rhabditida</taxon>
        <taxon>Rhabditina</taxon>
        <taxon>Rhabditomorpha</taxon>
        <taxon>Rhabditoidea</taxon>
        <taxon>Rhabditidae</taxon>
        <taxon>Mesorhabditinae</taxon>
        <taxon>Mesorhabditis</taxon>
    </lineage>
</organism>
<dbReference type="SUPFAM" id="SSF56436">
    <property type="entry name" value="C-type lectin-like"/>
    <property type="match status" value="1"/>
</dbReference>
<evidence type="ECO:0000313" key="2">
    <source>
        <dbReference type="Proteomes" id="UP001177023"/>
    </source>
</evidence>
<dbReference type="InterPro" id="IPR016186">
    <property type="entry name" value="C-type_lectin-like/link_sf"/>
</dbReference>
<protein>
    <submittedName>
        <fullName evidence="1">Uncharacterized protein</fullName>
    </submittedName>
</protein>
<dbReference type="Gene3D" id="3.10.100.10">
    <property type="entry name" value="Mannose-Binding Protein A, subunit A"/>
    <property type="match status" value="1"/>
</dbReference>
<comment type="caution">
    <text evidence="1">The sequence shown here is derived from an EMBL/GenBank/DDBJ whole genome shotgun (WGS) entry which is preliminary data.</text>
</comment>
<sequence>MESSITYPSSVLAAYTCPFNITKFTDYKCGSTYTNKPVDNPYPYQCANYGTNCYTLRNGAEMGFLQALLTRTNPAPLTWTGVYYNTTASTWLTVCNTTVDYSTFLGTALNQAISANSAPLLCHAMNASDSYFFPCNVTMPRKPVPPFIHHTPRILHDIIQSLSTPISTYPRILHH</sequence>
<reference evidence="1" key="1">
    <citation type="submission" date="2023-06" db="EMBL/GenBank/DDBJ databases">
        <authorList>
            <person name="Delattre M."/>
        </authorList>
    </citation>
    <scope>NUCLEOTIDE SEQUENCE</scope>
    <source>
        <strain evidence="1">AF72</strain>
    </source>
</reference>
<proteinExistence type="predicted"/>
<dbReference type="EMBL" id="CATQJA010002681">
    <property type="protein sequence ID" value="CAJ0584096.1"/>
    <property type="molecule type" value="Genomic_DNA"/>
</dbReference>
<accession>A0AA36DCD6</accession>
<dbReference type="AlphaFoldDB" id="A0AA36DCD6"/>